<keyword evidence="1" id="KW-0808">Transferase</keyword>
<dbReference type="InterPro" id="IPR029063">
    <property type="entry name" value="SAM-dependent_MTases_sf"/>
</dbReference>
<dbReference type="Proteomes" id="UP000524893">
    <property type="component" value="Unassembled WGS sequence"/>
</dbReference>
<dbReference type="AlphaFoldDB" id="A0A9X0TKI7"/>
<dbReference type="CDD" id="cd02440">
    <property type="entry name" value="AdoMet_MTases"/>
    <property type="match status" value="1"/>
</dbReference>
<gene>
    <name evidence="1" type="ORF">HR081_03855</name>
</gene>
<proteinExistence type="predicted"/>
<protein>
    <submittedName>
        <fullName evidence="1">Methyltransferase domain-containing protein</fullName>
    </submittedName>
</protein>
<dbReference type="GO" id="GO:0032259">
    <property type="term" value="P:methylation"/>
    <property type="evidence" value="ECO:0007669"/>
    <property type="project" value="UniProtKB-KW"/>
</dbReference>
<comment type="caution">
    <text evidence="1">The sequence shown here is derived from an EMBL/GenBank/DDBJ whole genome shotgun (WGS) entry which is preliminary data.</text>
</comment>
<dbReference type="Gene3D" id="3.40.50.150">
    <property type="entry name" value="Vaccinia Virus protein VP39"/>
    <property type="match status" value="1"/>
</dbReference>
<dbReference type="SUPFAM" id="SSF53335">
    <property type="entry name" value="S-adenosyl-L-methionine-dependent methyltransferases"/>
    <property type="match status" value="1"/>
</dbReference>
<dbReference type="RefSeq" id="WP_060829135.1">
    <property type="nucleotide sequence ID" value="NZ_CP092965.1"/>
</dbReference>
<accession>A0A9X0TKI7</accession>
<name>A0A9X0TKI7_9STAP</name>
<dbReference type="PANTHER" id="PTHR43861">
    <property type="entry name" value="TRANS-ACONITATE 2-METHYLTRANSFERASE-RELATED"/>
    <property type="match status" value="1"/>
</dbReference>
<dbReference type="Pfam" id="PF13489">
    <property type="entry name" value="Methyltransf_23"/>
    <property type="match status" value="1"/>
</dbReference>
<keyword evidence="1" id="KW-0489">Methyltransferase</keyword>
<organism evidence="1 2">
    <name type="scientific">Staphylococcus coagulans</name>
    <dbReference type="NCBI Taxonomy" id="74706"/>
    <lineage>
        <taxon>Bacteria</taxon>
        <taxon>Bacillati</taxon>
        <taxon>Bacillota</taxon>
        <taxon>Bacilli</taxon>
        <taxon>Bacillales</taxon>
        <taxon>Staphylococcaceae</taxon>
        <taxon>Staphylococcus</taxon>
    </lineage>
</organism>
<reference evidence="1 2" key="1">
    <citation type="journal article" date="2020" name="Access Microbiol">
        <title>Isolation and genome sequencing of Staphylococcus schleiferi subspecies coagulans from Antarctic seals.</title>
        <authorList>
            <person name="Foster G."/>
            <person name="Robb A."/>
            <person name="Paterson G.K."/>
        </authorList>
    </citation>
    <scope>NUCLEOTIDE SEQUENCE [LARGE SCALE GENOMIC DNA]</scope>
    <source>
        <strain evidence="1 2">M615/02/4</strain>
    </source>
</reference>
<evidence type="ECO:0000313" key="2">
    <source>
        <dbReference type="Proteomes" id="UP000524893"/>
    </source>
</evidence>
<sequence>MKDNYDVWWQKGNETDDDMARDHEAAWYRTISQIDQADIKDKKVLDFGCNQGGLLRLLYDTIPFQQGVGIDLAKVSLEKAKEMAGNRPLQFYLTDTPADVKQRFHTVLSTSVLYLIEDVYAHAEAIKAVLEPNGVYYATFSDVTNNPSREYMAETINKYGATPSQDHTLKYVVDSFVQAGFNVSVMKEKVPEEIDITHYEDFYLTPNDYLRNIYEESFLIKATLKAGA</sequence>
<evidence type="ECO:0000313" key="1">
    <source>
        <dbReference type="EMBL" id="MBA8776060.1"/>
    </source>
</evidence>
<dbReference type="GO" id="GO:0008168">
    <property type="term" value="F:methyltransferase activity"/>
    <property type="evidence" value="ECO:0007669"/>
    <property type="project" value="UniProtKB-KW"/>
</dbReference>
<dbReference type="EMBL" id="JABTCN010000007">
    <property type="protein sequence ID" value="MBA8776060.1"/>
    <property type="molecule type" value="Genomic_DNA"/>
</dbReference>